<organism evidence="1 2">
    <name type="scientific">Pseudomonas syringae pv. aptata</name>
    <dbReference type="NCBI Taxonomy" id="83167"/>
    <lineage>
        <taxon>Bacteria</taxon>
        <taxon>Pseudomonadati</taxon>
        <taxon>Pseudomonadota</taxon>
        <taxon>Gammaproteobacteria</taxon>
        <taxon>Pseudomonadales</taxon>
        <taxon>Pseudomonadaceae</taxon>
        <taxon>Pseudomonas</taxon>
        <taxon>Pseudomonas syringae</taxon>
    </lineage>
</organism>
<evidence type="ECO:0000313" key="1">
    <source>
        <dbReference type="EMBL" id="RMO66828.1"/>
    </source>
</evidence>
<protein>
    <submittedName>
        <fullName evidence="1">Uncharacterized protein</fullName>
    </submittedName>
</protein>
<reference evidence="1 2" key="1">
    <citation type="submission" date="2018-08" db="EMBL/GenBank/DDBJ databases">
        <title>Recombination of ecologically and evolutionarily significant loci maintains genetic cohesion in the Pseudomonas syringae species complex.</title>
        <authorList>
            <person name="Dillon M."/>
            <person name="Thakur S."/>
            <person name="Almeida R.N.D."/>
            <person name="Weir B.S."/>
            <person name="Guttman D.S."/>
        </authorList>
    </citation>
    <scope>NUCLEOTIDE SEQUENCE [LARGE SCALE GENOMIC DNA]</scope>
    <source>
        <strain evidence="1 2">ICMP 4388</strain>
    </source>
</reference>
<name>A0A3M3X9T8_PSEAP</name>
<dbReference type="Proteomes" id="UP000274541">
    <property type="component" value="Unassembled WGS sequence"/>
</dbReference>
<sequence length="97" mass="10828">TFRTEPNEWKTEYYENGKWVAQTLETKVFKDLAPGAEGIIRGTPRNSLVGGRLPYTVRLGSYPVLKSYELLDEPGVIRIPSGYTNPGCELLLLAVNV</sequence>
<feature type="non-terminal residue" evidence="1">
    <location>
        <position position="1"/>
    </location>
</feature>
<dbReference type="AlphaFoldDB" id="A0A3M3X9T8"/>
<proteinExistence type="predicted"/>
<dbReference type="EMBL" id="RBPX01000144">
    <property type="protein sequence ID" value="RMO66828.1"/>
    <property type="molecule type" value="Genomic_DNA"/>
</dbReference>
<evidence type="ECO:0000313" key="2">
    <source>
        <dbReference type="Proteomes" id="UP000274541"/>
    </source>
</evidence>
<comment type="caution">
    <text evidence="1">The sequence shown here is derived from an EMBL/GenBank/DDBJ whole genome shotgun (WGS) entry which is preliminary data.</text>
</comment>
<gene>
    <name evidence="1" type="ORF">ALQ37_102268</name>
</gene>
<accession>A0A3M3X9T8</accession>